<organism evidence="2 3">
    <name type="scientific">Hanseniaspora opuntiae</name>
    <dbReference type="NCBI Taxonomy" id="211096"/>
    <lineage>
        <taxon>Eukaryota</taxon>
        <taxon>Fungi</taxon>
        <taxon>Dikarya</taxon>
        <taxon>Ascomycota</taxon>
        <taxon>Saccharomycotina</taxon>
        <taxon>Saccharomycetes</taxon>
        <taxon>Saccharomycodales</taxon>
        <taxon>Saccharomycodaceae</taxon>
        <taxon>Hanseniaspora</taxon>
    </lineage>
</organism>
<keyword evidence="3" id="KW-1185">Reference proteome</keyword>
<keyword evidence="1" id="KW-0472">Membrane</keyword>
<keyword evidence="1" id="KW-0812">Transmembrane</keyword>
<dbReference type="OrthoDB" id="3972117at2759"/>
<proteinExistence type="predicted"/>
<accession>A0A1E5RKV1</accession>
<evidence type="ECO:0000256" key="1">
    <source>
        <dbReference type="SAM" id="Phobius"/>
    </source>
</evidence>
<dbReference type="EMBL" id="LPNL01000004">
    <property type="protein sequence ID" value="OEJ87484.1"/>
    <property type="molecule type" value="Genomic_DNA"/>
</dbReference>
<name>A0A1E5RKV1_9ASCO</name>
<gene>
    <name evidence="2" type="ORF">AWRI3578_g1493</name>
</gene>
<dbReference type="Proteomes" id="UP000095605">
    <property type="component" value="Unassembled WGS sequence"/>
</dbReference>
<dbReference type="AlphaFoldDB" id="A0A1E5RKV1"/>
<keyword evidence="1" id="KW-1133">Transmembrane helix</keyword>
<evidence type="ECO:0000313" key="3">
    <source>
        <dbReference type="Proteomes" id="UP000095605"/>
    </source>
</evidence>
<comment type="caution">
    <text evidence="2">The sequence shown here is derived from an EMBL/GenBank/DDBJ whole genome shotgun (WGS) entry which is preliminary data.</text>
</comment>
<feature type="transmembrane region" description="Helical" evidence="1">
    <location>
        <begin position="20"/>
        <end position="44"/>
    </location>
</feature>
<evidence type="ECO:0000313" key="2">
    <source>
        <dbReference type="EMBL" id="OEJ87484.1"/>
    </source>
</evidence>
<reference evidence="3" key="1">
    <citation type="journal article" date="2016" name="Genome Announc.">
        <title>Genome sequences of three species of Hanseniaspora isolated from spontaneous wine fermentations.</title>
        <authorList>
            <person name="Sternes P.R."/>
            <person name="Lee D."/>
            <person name="Kutyna D.R."/>
            <person name="Borneman A.R."/>
        </authorList>
    </citation>
    <scope>NUCLEOTIDE SEQUENCE [LARGE SCALE GENOMIC DNA]</scope>
    <source>
        <strain evidence="3">AWRI3578</strain>
    </source>
</reference>
<protein>
    <submittedName>
        <fullName evidence="2">Uncharacterized protein</fullName>
    </submittedName>
</protein>
<sequence>MSYDNRYVHDDKKRQSAFEISSRALLLGAVQGSVLSLTAHALLLRFSPGFNNLRTPLKWAFHTIIIGSVSAWKGEKSVTDYRHHMSVLMKKKREKMIEEAAENGIFIEE</sequence>